<accession>A0A5D4UBD7</accession>
<sequence length="360" mass="41066">MDLRSFRGSYCIWGARRRVEEVLKKTVEEPLKELISWVEDIKHKNGSSAASLYIIKDDQVVLEHYSGRHSHEKNASHITEKAQYNVASARKSYLGLTIAYALHDKYISGLDDLITQYFPEFDKDLYKDTTIRHLVTHSHGLDSDEYGYIFREFKPGSSWAYRNVGVDIMTKLIHRLYGKGFPQLLNERVFTPLGFSETGWRTEPDENLVPIIDRIDKPALPGLGTVSDGTEKNLFVSPREFALWGQLHVQKGMMNGRQIVPSKVIETATTIQNVSYSDSTIPGNGLFWYVQDIPRNKSELGERLPSGAYQIVGVTGPTILVIPAYNVVVAKMYNKRYNYGGDQYLYYLREFSNKVADLFS</sequence>
<evidence type="ECO:0000313" key="3">
    <source>
        <dbReference type="Proteomes" id="UP000324269"/>
    </source>
</evidence>
<feature type="domain" description="Beta-lactamase-related" evidence="1">
    <location>
        <begin position="37"/>
        <end position="348"/>
    </location>
</feature>
<dbReference type="PANTHER" id="PTHR43283">
    <property type="entry name" value="BETA-LACTAMASE-RELATED"/>
    <property type="match status" value="1"/>
</dbReference>
<dbReference type="InterPro" id="IPR050789">
    <property type="entry name" value="Diverse_Enzym_Activities"/>
</dbReference>
<name>A0A5D4UBD7_9BACI</name>
<dbReference type="PANTHER" id="PTHR43283:SF7">
    <property type="entry name" value="BETA-LACTAMASE-RELATED DOMAIN-CONTAINING PROTEIN"/>
    <property type="match status" value="1"/>
</dbReference>
<protein>
    <submittedName>
        <fullName evidence="2">Beta-lactamase family protein</fullName>
    </submittedName>
</protein>
<dbReference type="Gene3D" id="3.40.710.10">
    <property type="entry name" value="DD-peptidase/beta-lactamase superfamily"/>
    <property type="match status" value="1"/>
</dbReference>
<evidence type="ECO:0000259" key="1">
    <source>
        <dbReference type="Pfam" id="PF00144"/>
    </source>
</evidence>
<gene>
    <name evidence="2" type="ORF">FZC85_14460</name>
</gene>
<dbReference type="OrthoDB" id="2356735at2"/>
<dbReference type="AlphaFoldDB" id="A0A5D4UBD7"/>
<proteinExistence type="predicted"/>
<comment type="caution">
    <text evidence="2">The sequence shown here is derived from an EMBL/GenBank/DDBJ whole genome shotgun (WGS) entry which is preliminary data.</text>
</comment>
<dbReference type="EMBL" id="VTEZ01000004">
    <property type="protein sequence ID" value="TYS84573.1"/>
    <property type="molecule type" value="Genomic_DNA"/>
</dbReference>
<dbReference type="InterPro" id="IPR001466">
    <property type="entry name" value="Beta-lactam-related"/>
</dbReference>
<dbReference type="SUPFAM" id="SSF56601">
    <property type="entry name" value="beta-lactamase/transpeptidase-like"/>
    <property type="match status" value="1"/>
</dbReference>
<evidence type="ECO:0000313" key="2">
    <source>
        <dbReference type="EMBL" id="TYS84573.1"/>
    </source>
</evidence>
<dbReference type="Proteomes" id="UP000324269">
    <property type="component" value="Unassembled WGS sequence"/>
</dbReference>
<dbReference type="Pfam" id="PF00144">
    <property type="entry name" value="Beta-lactamase"/>
    <property type="match status" value="1"/>
</dbReference>
<dbReference type="InterPro" id="IPR012338">
    <property type="entry name" value="Beta-lactam/transpept-like"/>
</dbReference>
<reference evidence="2 3" key="1">
    <citation type="submission" date="2019-08" db="EMBL/GenBank/DDBJ databases">
        <title>Bacillus genomes from the desert of Cuatro Cienegas, Coahuila.</title>
        <authorList>
            <person name="Olmedo-Alvarez G."/>
        </authorList>
    </citation>
    <scope>NUCLEOTIDE SEQUENCE [LARGE SCALE GENOMIC DNA]</scope>
    <source>
        <strain evidence="2 3">CH87b_3T</strain>
    </source>
</reference>
<organism evidence="2 3">
    <name type="scientific">Rossellomorea aquimaris</name>
    <dbReference type="NCBI Taxonomy" id="189382"/>
    <lineage>
        <taxon>Bacteria</taxon>
        <taxon>Bacillati</taxon>
        <taxon>Bacillota</taxon>
        <taxon>Bacilli</taxon>
        <taxon>Bacillales</taxon>
        <taxon>Bacillaceae</taxon>
        <taxon>Rossellomorea</taxon>
    </lineage>
</organism>